<keyword evidence="1" id="KW-0813">Transport</keyword>
<reference evidence="2 3" key="1">
    <citation type="submission" date="2020-07" db="EMBL/GenBank/DDBJ databases">
        <title>Taxonomic revisions and descriptions of new bacterial species based on genomic comparisons in the high-G+C-content subgroup of the family Alcaligenaceae.</title>
        <authorList>
            <person name="Szabo A."/>
            <person name="Felfoldi T."/>
        </authorList>
    </citation>
    <scope>NUCLEOTIDE SEQUENCE [LARGE SCALE GENOMIC DNA]</scope>
    <source>
        <strain evidence="2 3">DSM 25264</strain>
    </source>
</reference>
<dbReference type="Gene3D" id="1.10.287.1260">
    <property type="match status" value="2"/>
</dbReference>
<protein>
    <recommendedName>
        <fullName evidence="1">Small-conductance mechanosensitive channel</fullName>
    </recommendedName>
</protein>
<keyword evidence="1" id="KW-1133">Transmembrane helix</keyword>
<evidence type="ECO:0000313" key="2">
    <source>
        <dbReference type="EMBL" id="NYT35451.1"/>
    </source>
</evidence>
<dbReference type="Proteomes" id="UP000580517">
    <property type="component" value="Unassembled WGS sequence"/>
</dbReference>
<gene>
    <name evidence="2" type="ORF">H0A68_01075</name>
</gene>
<feature type="transmembrane region" description="Helical" evidence="1">
    <location>
        <begin position="311"/>
        <end position="331"/>
    </location>
</feature>
<feature type="transmembrane region" description="Helical" evidence="1">
    <location>
        <begin position="177"/>
        <end position="197"/>
    </location>
</feature>
<feature type="transmembrane region" description="Helical" evidence="1">
    <location>
        <begin position="64"/>
        <end position="87"/>
    </location>
</feature>
<evidence type="ECO:0000256" key="1">
    <source>
        <dbReference type="RuleBase" id="RU369025"/>
    </source>
</evidence>
<comment type="caution">
    <text evidence="2">The sequence shown here is derived from an EMBL/GenBank/DDBJ whole genome shotgun (WGS) entry which is preliminary data.</text>
</comment>
<keyword evidence="1" id="KW-0997">Cell inner membrane</keyword>
<dbReference type="InterPro" id="IPR008910">
    <property type="entry name" value="MSC_TM_helix"/>
</dbReference>
<keyword evidence="1" id="KW-0472">Membrane</keyword>
<evidence type="ECO:0000313" key="3">
    <source>
        <dbReference type="Proteomes" id="UP000580517"/>
    </source>
</evidence>
<feature type="transmembrane region" description="Helical" evidence="1">
    <location>
        <begin position="22"/>
        <end position="43"/>
    </location>
</feature>
<keyword evidence="1" id="KW-0407">Ion channel</keyword>
<keyword evidence="1" id="KW-1003">Cell membrane</keyword>
<feature type="transmembrane region" description="Helical" evidence="1">
    <location>
        <begin position="343"/>
        <end position="360"/>
    </location>
</feature>
<dbReference type="RefSeq" id="WP_129967329.1">
    <property type="nucleotide sequence ID" value="NZ_JACCEW010000001.1"/>
</dbReference>
<keyword evidence="1" id="KW-0812">Transmembrane</keyword>
<dbReference type="InterPro" id="IPR045275">
    <property type="entry name" value="MscS_archaea/bacteria_type"/>
</dbReference>
<sequence length="409" mass="43286">MFEGNGQIEYLGNQFAVWGPKLLGVIIILVITYFIAKAVRWGLVKCMDRLTFLSKGSLDHKQNLSLSIGTLGYWLVWLIGLLVAVQPLGLTQALDPITALTGEVMTYLPRIVGAAIILFVGILIAKIVRTIVETALGAINVQKWCAKLGQSNSFQDDNAAAVAQNTAKGCPALARTVGAIVFAVIVIPVAIAALQTLGISSIVEPTVLVLQTVLDAIPRIIAAALLLFIAYFIAQWVRALLEQLLMTLGLDRALTSIGRNVSANVSPSRIAGWLVLVAIMLFAAIEAASLLDFEIVAVMLGQATELGGHVVFGSVIVIVGVVMARLVARLIGDAVGENGLPSILKYAIIALAVAMGLRFMGLANEIVHLAFGLILGSAAVACAIAFGLGGRETAHQLLQKWVNSNKDHS</sequence>
<feature type="transmembrane region" description="Helical" evidence="1">
    <location>
        <begin position="366"/>
        <end position="388"/>
    </location>
</feature>
<feature type="transmembrane region" description="Helical" evidence="1">
    <location>
        <begin position="270"/>
        <end position="291"/>
    </location>
</feature>
<dbReference type="OrthoDB" id="1411407at2"/>
<dbReference type="NCBIfam" id="NF033912">
    <property type="entry name" value="msc"/>
    <property type="match status" value="1"/>
</dbReference>
<dbReference type="Pfam" id="PF05552">
    <property type="entry name" value="MS_channel_1st_1"/>
    <property type="match status" value="3"/>
</dbReference>
<comment type="caution">
    <text evidence="1">Lacks conserved residue(s) required for the propagation of feature annotation.</text>
</comment>
<comment type="similarity">
    <text evidence="1">Belongs to the MscS (TC 1.A.23) family.</text>
</comment>
<dbReference type="AlphaFoldDB" id="A0A853FA33"/>
<comment type="subcellular location">
    <subcellularLocation>
        <location evidence="1">Cell inner membrane</location>
        <topology evidence="1">Multi-pass membrane protein</topology>
    </subcellularLocation>
</comment>
<proteinExistence type="inferred from homology"/>
<keyword evidence="1" id="KW-0406">Ion transport</keyword>
<dbReference type="GO" id="GO:0008381">
    <property type="term" value="F:mechanosensitive monoatomic ion channel activity"/>
    <property type="evidence" value="ECO:0007669"/>
    <property type="project" value="InterPro"/>
</dbReference>
<keyword evidence="3" id="KW-1185">Reference proteome</keyword>
<feature type="transmembrane region" description="Helical" evidence="1">
    <location>
        <begin position="107"/>
        <end position="128"/>
    </location>
</feature>
<dbReference type="EMBL" id="JACCEW010000001">
    <property type="protein sequence ID" value="NYT35451.1"/>
    <property type="molecule type" value="Genomic_DNA"/>
</dbReference>
<dbReference type="PANTHER" id="PTHR30221:SF1">
    <property type="entry name" value="SMALL-CONDUCTANCE MECHANOSENSITIVE CHANNEL"/>
    <property type="match status" value="1"/>
</dbReference>
<comment type="function">
    <text evidence="1">Mechanosensitive channel that participates in the regulation of osmotic pressure changes within the cell, opening in response to stretch forces in the membrane lipid bilayer, without the need for other proteins. Contributes to normal resistance to hypoosmotic shock. Forms an ion channel of 1.0 nanosiemens conductance with a slight preference for anions.</text>
</comment>
<comment type="subunit">
    <text evidence="1">Homoheptamer.</text>
</comment>
<dbReference type="GO" id="GO:0005886">
    <property type="term" value="C:plasma membrane"/>
    <property type="evidence" value="ECO:0007669"/>
    <property type="project" value="UniProtKB-SubCell"/>
</dbReference>
<name>A0A853FA33_9BURK</name>
<accession>A0A853FA33</accession>
<organism evidence="2 3">
    <name type="scientific">Allopusillimonas soli</name>
    <dbReference type="NCBI Taxonomy" id="659016"/>
    <lineage>
        <taxon>Bacteria</taxon>
        <taxon>Pseudomonadati</taxon>
        <taxon>Pseudomonadota</taxon>
        <taxon>Betaproteobacteria</taxon>
        <taxon>Burkholderiales</taxon>
        <taxon>Alcaligenaceae</taxon>
        <taxon>Allopusillimonas</taxon>
    </lineage>
</organism>
<dbReference type="PANTHER" id="PTHR30221">
    <property type="entry name" value="SMALL-CONDUCTANCE MECHANOSENSITIVE CHANNEL"/>
    <property type="match status" value="1"/>
</dbReference>
<feature type="transmembrane region" description="Helical" evidence="1">
    <location>
        <begin position="217"/>
        <end position="237"/>
    </location>
</feature>